<dbReference type="EMBL" id="JABFYL010000048">
    <property type="protein sequence ID" value="NVN53118.1"/>
    <property type="molecule type" value="Genomic_DNA"/>
</dbReference>
<feature type="transmembrane region" description="Helical" evidence="1">
    <location>
        <begin position="5"/>
        <end position="24"/>
    </location>
</feature>
<keyword evidence="1" id="KW-0472">Membrane</keyword>
<dbReference type="InterPro" id="IPR009936">
    <property type="entry name" value="DUF1468"/>
</dbReference>
<proteinExistence type="predicted"/>
<evidence type="ECO:0000256" key="1">
    <source>
        <dbReference type="SAM" id="Phobius"/>
    </source>
</evidence>
<feature type="transmembrane region" description="Helical" evidence="1">
    <location>
        <begin position="36"/>
        <end position="53"/>
    </location>
</feature>
<keyword evidence="1" id="KW-1133">Transmembrane helix</keyword>
<protein>
    <recommendedName>
        <fullName evidence="2">DUF1468 domain-containing protein</fullName>
    </recommendedName>
</protein>
<dbReference type="AlphaFoldDB" id="A0A850PRB6"/>
<reference evidence="3 4" key="1">
    <citation type="submission" date="2020-05" db="EMBL/GenBank/DDBJ databases">
        <title>Draft genome sequence of Mycobacterium hippocampi DL, isolated from European seabass, Dicentrarchus labrax, reared in fish farms.</title>
        <authorList>
            <person name="Stathopoulou P."/>
            <person name="Asimakis E."/>
            <person name="Tzokas K."/>
            <person name="Batargias C."/>
            <person name="Tsiamis G."/>
        </authorList>
    </citation>
    <scope>NUCLEOTIDE SEQUENCE [LARGE SCALE GENOMIC DNA]</scope>
    <source>
        <strain evidence="3 4">DL</strain>
    </source>
</reference>
<accession>A0A850PRB6</accession>
<sequence>MAARILLVATPGGMAILTGVLAWMMSMDLNPADKGYPRVLATLLALIGIWNVITDLRERADHDEPDAEYGRLVAWRVVAFIVLVALSVWLVTPIGFYPAAGVMILGGLWILGIRKPLVLIGFPLVLVGLGYVLFSILLGLPLPLARGF</sequence>
<dbReference type="Proteomes" id="UP000570517">
    <property type="component" value="Unassembled WGS sequence"/>
</dbReference>
<dbReference type="Pfam" id="PF07331">
    <property type="entry name" value="TctB"/>
    <property type="match status" value="1"/>
</dbReference>
<organism evidence="3 4">
    <name type="scientific">Mycolicibacterium hippocampi</name>
    <dbReference type="NCBI Taxonomy" id="659824"/>
    <lineage>
        <taxon>Bacteria</taxon>
        <taxon>Bacillati</taxon>
        <taxon>Actinomycetota</taxon>
        <taxon>Actinomycetes</taxon>
        <taxon>Mycobacteriales</taxon>
        <taxon>Mycobacteriaceae</taxon>
        <taxon>Mycolicibacterium</taxon>
    </lineage>
</organism>
<comment type="caution">
    <text evidence="3">The sequence shown here is derived from an EMBL/GenBank/DDBJ whole genome shotgun (WGS) entry which is preliminary data.</text>
</comment>
<evidence type="ECO:0000313" key="3">
    <source>
        <dbReference type="EMBL" id="NVN53118.1"/>
    </source>
</evidence>
<evidence type="ECO:0000313" key="4">
    <source>
        <dbReference type="Proteomes" id="UP000570517"/>
    </source>
</evidence>
<feature type="domain" description="DUF1468" evidence="2">
    <location>
        <begin position="16"/>
        <end position="143"/>
    </location>
</feature>
<gene>
    <name evidence="3" type="ORF">HLY00_5088</name>
</gene>
<feature type="transmembrane region" description="Helical" evidence="1">
    <location>
        <begin position="96"/>
        <end position="113"/>
    </location>
</feature>
<keyword evidence="1" id="KW-0812">Transmembrane</keyword>
<feature type="transmembrane region" description="Helical" evidence="1">
    <location>
        <begin position="73"/>
        <end position="90"/>
    </location>
</feature>
<name>A0A850PRB6_9MYCO</name>
<feature type="transmembrane region" description="Helical" evidence="1">
    <location>
        <begin position="120"/>
        <end position="142"/>
    </location>
</feature>
<keyword evidence="4" id="KW-1185">Reference proteome</keyword>
<evidence type="ECO:0000259" key="2">
    <source>
        <dbReference type="Pfam" id="PF07331"/>
    </source>
</evidence>